<dbReference type="Proteomes" id="UP000238312">
    <property type="component" value="Unassembled WGS sequence"/>
</dbReference>
<dbReference type="AlphaFoldDB" id="A0A2T0MNR5"/>
<dbReference type="RefSeq" id="WP_181308217.1">
    <property type="nucleotide sequence ID" value="NZ_PVNG01000019.1"/>
</dbReference>
<accession>A0A2T0MNR5</accession>
<comment type="caution">
    <text evidence="1">The sequence shown here is derived from an EMBL/GenBank/DDBJ whole genome shotgun (WGS) entry which is preliminary data.</text>
</comment>
<name>A0A2T0MNR5_9ACTN</name>
<proteinExistence type="predicted"/>
<gene>
    <name evidence="1" type="ORF">B0I32_11967</name>
</gene>
<keyword evidence="2" id="KW-1185">Reference proteome</keyword>
<reference evidence="1 2" key="1">
    <citation type="submission" date="2018-03" db="EMBL/GenBank/DDBJ databases">
        <title>Genomic Encyclopedia of Type Strains, Phase III (KMG-III): the genomes of soil and plant-associated and newly described type strains.</title>
        <authorList>
            <person name="Whitman W."/>
        </authorList>
    </citation>
    <scope>NUCLEOTIDE SEQUENCE [LARGE SCALE GENOMIC DNA]</scope>
    <source>
        <strain evidence="1 2">CGMCC 4.7104</strain>
    </source>
</reference>
<evidence type="ECO:0000313" key="1">
    <source>
        <dbReference type="EMBL" id="PRX59624.1"/>
    </source>
</evidence>
<dbReference type="EMBL" id="PVNG01000019">
    <property type="protein sequence ID" value="PRX59624.1"/>
    <property type="molecule type" value="Genomic_DNA"/>
</dbReference>
<evidence type="ECO:0000313" key="2">
    <source>
        <dbReference type="Proteomes" id="UP000238312"/>
    </source>
</evidence>
<protein>
    <submittedName>
        <fullName evidence="1">Uncharacterized protein</fullName>
    </submittedName>
</protein>
<sequence length="511" mass="54313">MAGKQGKARPSIYQQLRDGAEELLDEPGSSATVWMPGARDGVLIYHWNGRADEEELRRLSTAIGTLKPAAVRKAIGEARIISLVDALLADVSSAGLDHEGVYDLAYALATESDEREAVKLGIALLGLFDAEHHRDELMTFGRHDEFTLYAMTALRNTGGDATADLWALARQVRGWGRIHLVERLAQVSDPAVREWIVREGFRNDVATAYLAGTAAGCGDLAGRLAGTPDDELLDAAGEILTALTDEDGPVAGMSGYQEGRRAAELYLGHIEARTGGTGAGGAAAGGDGSAARPGAGELRHLLYVHALREYADEHWPELLPRCTEILARPLWAELATAALAGADDDAAFGRAVRACELLGIPTAGALRARLRADPYGAAHWYALMRQATPQDVDEILALAAEILPLAEIASGPGQDLGLGPARRPHRALDLVLQSLDAWPGHGWPLIAAGLASPVVRNRNLAIRALAAWDHATLPPEARTAVAAALRAEPDAGVRERLERLHEGGAEPIAPR</sequence>
<organism evidence="1 2">
    <name type="scientific">Nonomuraea fuscirosea</name>
    <dbReference type="NCBI Taxonomy" id="1291556"/>
    <lineage>
        <taxon>Bacteria</taxon>
        <taxon>Bacillati</taxon>
        <taxon>Actinomycetota</taxon>
        <taxon>Actinomycetes</taxon>
        <taxon>Streptosporangiales</taxon>
        <taxon>Streptosporangiaceae</taxon>
        <taxon>Nonomuraea</taxon>
    </lineage>
</organism>